<feature type="domain" description="DUF58" evidence="1">
    <location>
        <begin position="44"/>
        <end position="213"/>
    </location>
</feature>
<dbReference type="EMBL" id="JAGFBF010000005">
    <property type="protein sequence ID" value="MBO2990870.1"/>
    <property type="molecule type" value="Genomic_DNA"/>
</dbReference>
<reference evidence="2" key="1">
    <citation type="submission" date="2021-03" db="EMBL/GenBank/DDBJ databases">
        <title>Leucobacter chromiisoli sp. nov., isolated from chromium-containing soil of chemical plant.</title>
        <authorList>
            <person name="Xu Z."/>
        </authorList>
    </citation>
    <scope>NUCLEOTIDE SEQUENCE</scope>
    <source>
        <strain evidence="2">K 70/01</strain>
    </source>
</reference>
<dbReference type="AlphaFoldDB" id="A0A939TVJ5"/>
<dbReference type="PANTHER" id="PTHR33608:SF12">
    <property type="entry name" value="DUF58 DOMAIN-CONTAINING PROTEIN"/>
    <property type="match status" value="1"/>
</dbReference>
<dbReference type="Proteomes" id="UP000668403">
    <property type="component" value="Unassembled WGS sequence"/>
</dbReference>
<dbReference type="InterPro" id="IPR002881">
    <property type="entry name" value="DUF58"/>
</dbReference>
<keyword evidence="3" id="KW-1185">Reference proteome</keyword>
<evidence type="ECO:0000313" key="2">
    <source>
        <dbReference type="EMBL" id="MBO2990870.1"/>
    </source>
</evidence>
<organism evidence="2 3">
    <name type="scientific">Leucobacter tardus</name>
    <dbReference type="NCBI Taxonomy" id="501483"/>
    <lineage>
        <taxon>Bacteria</taxon>
        <taxon>Bacillati</taxon>
        <taxon>Actinomycetota</taxon>
        <taxon>Actinomycetes</taxon>
        <taxon>Micrococcales</taxon>
        <taxon>Microbacteriaceae</taxon>
        <taxon>Leucobacter</taxon>
    </lineage>
</organism>
<evidence type="ECO:0000313" key="3">
    <source>
        <dbReference type="Proteomes" id="UP000668403"/>
    </source>
</evidence>
<dbReference type="Pfam" id="PF01882">
    <property type="entry name" value="DUF58"/>
    <property type="match status" value="1"/>
</dbReference>
<dbReference type="RefSeq" id="WP_208240177.1">
    <property type="nucleotide sequence ID" value="NZ_BAAAQU010000002.1"/>
</dbReference>
<sequence>MPTLIEQVKSRLFIASSRPSQDALEGAYPSILRGRSLDFEDLHRYEFGDDIRDIDWRATARLGTPLVKRSRAERAQTVLFAVDTGRSMAALAADEAPKRDLAILATGALAYLSIRHGDRFALVHGNAAGVQRTPARRTEGALETALRALRSAISAASAPSDRDRMLDFVVRTVRRRCILMVVTDRAPVTAETARLVRRLRAQHDLLWVTISDADPVPGARPARGFRADVDTGWRIPDFLAGDDDVVAEIRAADRAEDEIRDAMLDGSRVTHVALSGQATAVPTLLAALDRRSRVRDR</sequence>
<accession>A0A939TVJ5</accession>
<gene>
    <name evidence="2" type="ORF">J4H85_12770</name>
</gene>
<name>A0A939TVJ5_9MICO</name>
<comment type="caution">
    <text evidence="2">The sequence shown here is derived from an EMBL/GenBank/DDBJ whole genome shotgun (WGS) entry which is preliminary data.</text>
</comment>
<dbReference type="PANTHER" id="PTHR33608">
    <property type="entry name" value="BLL2464 PROTEIN"/>
    <property type="match status" value="1"/>
</dbReference>
<proteinExistence type="predicted"/>
<evidence type="ECO:0000259" key="1">
    <source>
        <dbReference type="Pfam" id="PF01882"/>
    </source>
</evidence>
<protein>
    <submittedName>
        <fullName evidence="2">DUF58 domain-containing protein</fullName>
    </submittedName>
</protein>